<dbReference type="GO" id="GO:0019877">
    <property type="term" value="P:diaminopimelate biosynthetic process"/>
    <property type="evidence" value="ECO:0007669"/>
    <property type="project" value="UniProtKB-UniRule"/>
</dbReference>
<dbReference type="GO" id="GO:0009089">
    <property type="term" value="P:lysine biosynthetic process via diaminopimelate"/>
    <property type="evidence" value="ECO:0007669"/>
    <property type="project" value="UniProtKB-UniRule"/>
</dbReference>
<dbReference type="Pfam" id="PF07687">
    <property type="entry name" value="M20_dimer"/>
    <property type="match status" value="1"/>
</dbReference>
<feature type="binding site" evidence="15">
    <location>
        <position position="100"/>
    </location>
    <ligand>
        <name>Zn(2+)</name>
        <dbReference type="ChEBI" id="CHEBI:29105"/>
        <label>1</label>
    </ligand>
</feature>
<dbReference type="InterPro" id="IPR050072">
    <property type="entry name" value="Peptidase_M20A"/>
</dbReference>
<keyword evidence="6 15" id="KW-0028">Amino-acid biosynthesis</keyword>
<accession>A0A837NFL5</accession>
<evidence type="ECO:0000256" key="2">
    <source>
        <dbReference type="ARBA" id="ARBA00006746"/>
    </source>
</evidence>
<comment type="function">
    <text evidence="15">Catalyzes the hydrolysis of N-succinyl-L,L-diaminopimelic acid (SDAP), forming succinate and LL-2,6-diaminopimelate (DAP), an intermediate involved in the bacterial biosynthesis of lysine and meso-diaminopimelic acid, an essential component of bacterial cell walls.</text>
</comment>
<keyword evidence="9 15" id="KW-0862">Zinc</keyword>
<feature type="binding site" evidence="15">
    <location>
        <position position="67"/>
    </location>
    <ligand>
        <name>Zn(2+)</name>
        <dbReference type="ChEBI" id="CHEBI:29105"/>
        <label>1</label>
    </ligand>
</feature>
<sequence length="376" mass="40885">MSSETLALAKELISRPSVTPEDEGCQQVIGERLAALGFELETMVFEDTTNLWARRGQGRKVFCFAGHTDVVPPGDVNDWQFPPFEPTIHDGYLYGRGAADMKGSLAAMVTATEAFIEKHPNVDADIAFLITSDEEGPFINGTKRVIETLQARNEPIEWCIVGEPSSTDKLGDVVKNGRRGSLTGDLTVQGIQGHVAYPHLADNPVHKIAPALSDLVNEQWDEGNASFPPTTFQVSNINAGTGAGNVIPGRIDTQFNFRFSTEVTAEELKQRTEAILDKHNLKYSLTWKLNGPPFLTDSGGLIEAVTHAIQDECGFETELSTGGGTSDGRFIAPTGTQVVELGPVNATIHKVNERVKADDLDKLSALYLRCMENLLC</sequence>
<dbReference type="CDD" id="cd03891">
    <property type="entry name" value="M20_DapE_proteobac"/>
    <property type="match status" value="1"/>
</dbReference>
<keyword evidence="12 15" id="KW-0170">Cobalt</keyword>
<feature type="active site" description="Proton acceptor" evidence="15">
    <location>
        <position position="134"/>
    </location>
</feature>
<keyword evidence="10 15" id="KW-0220">Diaminopimelate biosynthesis</keyword>
<keyword evidence="18" id="KW-1185">Reference proteome</keyword>
<dbReference type="InterPro" id="IPR002933">
    <property type="entry name" value="Peptidase_M20"/>
</dbReference>
<dbReference type="InterPro" id="IPR011650">
    <property type="entry name" value="Peptidase_M20_dimer"/>
</dbReference>
<dbReference type="Pfam" id="PF01546">
    <property type="entry name" value="Peptidase_M20"/>
    <property type="match status" value="1"/>
</dbReference>
<dbReference type="GO" id="GO:0006526">
    <property type="term" value="P:L-arginine biosynthetic process"/>
    <property type="evidence" value="ECO:0007669"/>
    <property type="project" value="TreeGrafter"/>
</dbReference>
<dbReference type="FunFam" id="3.40.630.10:FF:000005">
    <property type="entry name" value="Succinyl-diaminopimelate desuccinylase"/>
    <property type="match status" value="1"/>
</dbReference>
<keyword evidence="11 15" id="KW-0457">Lysine biosynthesis</keyword>
<dbReference type="FunFam" id="3.30.70.360:FF:000011">
    <property type="entry name" value="Succinyl-diaminopimelate desuccinylase"/>
    <property type="match status" value="1"/>
</dbReference>
<comment type="similarity">
    <text evidence="2 15">Belongs to the peptidase M20A family. DapE subfamily.</text>
</comment>
<comment type="cofactor">
    <cofactor evidence="15">
        <name>Zn(2+)</name>
        <dbReference type="ChEBI" id="CHEBI:29105"/>
    </cofactor>
    <cofactor evidence="15">
        <name>Co(2+)</name>
        <dbReference type="ChEBI" id="CHEBI:48828"/>
    </cofactor>
    <text evidence="15">Binds 2 Zn(2+) or Co(2+) ions per subunit.</text>
</comment>
<keyword evidence="7 15" id="KW-0479">Metal-binding</keyword>
<evidence type="ECO:0000256" key="13">
    <source>
        <dbReference type="ARBA" id="ARBA00031891"/>
    </source>
</evidence>
<dbReference type="GO" id="GO:0050897">
    <property type="term" value="F:cobalt ion binding"/>
    <property type="evidence" value="ECO:0007669"/>
    <property type="project" value="UniProtKB-UniRule"/>
</dbReference>
<dbReference type="EC" id="3.5.1.18" evidence="4 15"/>
<feature type="binding site" evidence="15">
    <location>
        <position position="100"/>
    </location>
    <ligand>
        <name>Zn(2+)</name>
        <dbReference type="ChEBI" id="CHEBI:29105"/>
        <label>2</label>
    </ligand>
</feature>
<evidence type="ECO:0000256" key="10">
    <source>
        <dbReference type="ARBA" id="ARBA00022915"/>
    </source>
</evidence>
<evidence type="ECO:0000259" key="16">
    <source>
        <dbReference type="Pfam" id="PF07687"/>
    </source>
</evidence>
<evidence type="ECO:0000256" key="12">
    <source>
        <dbReference type="ARBA" id="ARBA00023285"/>
    </source>
</evidence>
<dbReference type="OrthoDB" id="9809784at2"/>
<dbReference type="SUPFAM" id="SSF55031">
    <property type="entry name" value="Bacterial exopeptidase dimerisation domain"/>
    <property type="match status" value="1"/>
</dbReference>
<dbReference type="InterPro" id="IPR036264">
    <property type="entry name" value="Bact_exopeptidase_dim_dom"/>
</dbReference>
<dbReference type="InterPro" id="IPR005941">
    <property type="entry name" value="DapE_proteobac"/>
</dbReference>
<feature type="binding site" evidence="15">
    <location>
        <position position="135"/>
    </location>
    <ligand>
        <name>Zn(2+)</name>
        <dbReference type="ChEBI" id="CHEBI:29105"/>
        <label>2</label>
    </ligand>
</feature>
<dbReference type="EMBL" id="LHSG01000001">
    <property type="protein sequence ID" value="KPD24853.1"/>
    <property type="molecule type" value="Genomic_DNA"/>
</dbReference>
<dbReference type="Gene3D" id="3.40.630.10">
    <property type="entry name" value="Zn peptidases"/>
    <property type="match status" value="2"/>
</dbReference>
<dbReference type="InterPro" id="IPR001261">
    <property type="entry name" value="ArgE/DapE_CS"/>
</dbReference>
<feature type="binding site" evidence="15">
    <location>
        <position position="349"/>
    </location>
    <ligand>
        <name>Zn(2+)</name>
        <dbReference type="ChEBI" id="CHEBI:29105"/>
        <label>2</label>
    </ligand>
</feature>
<proteinExistence type="inferred from homology"/>
<comment type="subunit">
    <text evidence="3 15">Homodimer.</text>
</comment>
<evidence type="ECO:0000313" key="17">
    <source>
        <dbReference type="EMBL" id="KPD24853.1"/>
    </source>
</evidence>
<comment type="caution">
    <text evidence="17">The sequence shown here is derived from an EMBL/GenBank/DDBJ whole genome shotgun (WGS) entry which is preliminary data.</text>
</comment>
<evidence type="ECO:0000256" key="1">
    <source>
        <dbReference type="ARBA" id="ARBA00005130"/>
    </source>
</evidence>
<dbReference type="NCBIfam" id="TIGR01246">
    <property type="entry name" value="dapE_proteo"/>
    <property type="match status" value="1"/>
</dbReference>
<dbReference type="Proteomes" id="UP000053030">
    <property type="component" value="Unassembled WGS sequence"/>
</dbReference>
<evidence type="ECO:0000256" key="14">
    <source>
        <dbReference type="ARBA" id="ARBA00051301"/>
    </source>
</evidence>
<gene>
    <name evidence="15" type="primary">dapE</name>
    <name evidence="17" type="ORF">AFK76_00375</name>
</gene>
<dbReference type="GO" id="GO:0008270">
    <property type="term" value="F:zinc ion binding"/>
    <property type="evidence" value="ECO:0007669"/>
    <property type="project" value="UniProtKB-UniRule"/>
</dbReference>
<evidence type="ECO:0000256" key="3">
    <source>
        <dbReference type="ARBA" id="ARBA00011738"/>
    </source>
</evidence>
<dbReference type="GO" id="GO:0008777">
    <property type="term" value="F:acetylornithine deacetylase activity"/>
    <property type="evidence" value="ECO:0007669"/>
    <property type="project" value="TreeGrafter"/>
</dbReference>
<evidence type="ECO:0000256" key="11">
    <source>
        <dbReference type="ARBA" id="ARBA00023154"/>
    </source>
</evidence>
<evidence type="ECO:0000256" key="8">
    <source>
        <dbReference type="ARBA" id="ARBA00022801"/>
    </source>
</evidence>
<evidence type="ECO:0000256" key="4">
    <source>
        <dbReference type="ARBA" id="ARBA00011921"/>
    </source>
</evidence>
<dbReference type="SUPFAM" id="SSF53187">
    <property type="entry name" value="Zn-dependent exopeptidases"/>
    <property type="match status" value="1"/>
</dbReference>
<keyword evidence="8 15" id="KW-0378">Hydrolase</keyword>
<feature type="domain" description="Peptidase M20 dimerisation" evidence="16">
    <location>
        <begin position="176"/>
        <end position="283"/>
    </location>
</feature>
<name>A0A837NFL5_9GAMM</name>
<dbReference type="PANTHER" id="PTHR43808">
    <property type="entry name" value="ACETYLORNITHINE DEACETYLASE"/>
    <property type="match status" value="1"/>
</dbReference>
<feature type="active site" evidence="15">
    <location>
        <position position="69"/>
    </location>
</feature>
<dbReference type="GO" id="GO:0009014">
    <property type="term" value="F:succinyl-diaminopimelate desuccinylase activity"/>
    <property type="evidence" value="ECO:0007669"/>
    <property type="project" value="UniProtKB-UniRule"/>
</dbReference>
<dbReference type="NCBIfam" id="NF009557">
    <property type="entry name" value="PRK13009.1"/>
    <property type="match status" value="1"/>
</dbReference>
<evidence type="ECO:0000313" key="18">
    <source>
        <dbReference type="Proteomes" id="UP000053030"/>
    </source>
</evidence>
<dbReference type="HAMAP" id="MF_01690">
    <property type="entry name" value="DapE"/>
    <property type="match status" value="1"/>
</dbReference>
<dbReference type="PROSITE" id="PS00759">
    <property type="entry name" value="ARGE_DAPE_CPG2_2"/>
    <property type="match status" value="1"/>
</dbReference>
<evidence type="ECO:0000256" key="9">
    <source>
        <dbReference type="ARBA" id="ARBA00022833"/>
    </source>
</evidence>
<comment type="catalytic activity">
    <reaction evidence="14 15">
        <text>N-succinyl-(2S,6S)-2,6-diaminopimelate + H2O = (2S,6S)-2,6-diaminopimelate + succinate</text>
        <dbReference type="Rhea" id="RHEA:22608"/>
        <dbReference type="ChEBI" id="CHEBI:15377"/>
        <dbReference type="ChEBI" id="CHEBI:30031"/>
        <dbReference type="ChEBI" id="CHEBI:57609"/>
        <dbReference type="ChEBI" id="CHEBI:58087"/>
        <dbReference type="EC" id="3.5.1.18"/>
    </reaction>
</comment>
<feature type="binding site" evidence="15">
    <location>
        <position position="163"/>
    </location>
    <ligand>
        <name>Zn(2+)</name>
        <dbReference type="ChEBI" id="CHEBI:29105"/>
        <label>1</label>
    </ligand>
</feature>
<evidence type="ECO:0000256" key="5">
    <source>
        <dbReference type="ARBA" id="ARBA00022391"/>
    </source>
</evidence>
<organism evidence="17 18">
    <name type="scientific">Idiomarina zobellii</name>
    <dbReference type="NCBI Taxonomy" id="86103"/>
    <lineage>
        <taxon>Bacteria</taxon>
        <taxon>Pseudomonadati</taxon>
        <taxon>Pseudomonadota</taxon>
        <taxon>Gammaproteobacteria</taxon>
        <taxon>Alteromonadales</taxon>
        <taxon>Idiomarinaceae</taxon>
        <taxon>Idiomarina</taxon>
    </lineage>
</organism>
<evidence type="ECO:0000256" key="15">
    <source>
        <dbReference type="HAMAP-Rule" id="MF_01690"/>
    </source>
</evidence>
<dbReference type="AlphaFoldDB" id="A0A837NFL5"/>
<dbReference type="UniPathway" id="UPA00034">
    <property type="reaction ID" value="UER00021"/>
</dbReference>
<comment type="pathway">
    <text evidence="1 15">Amino-acid biosynthesis; L-lysine biosynthesis via DAP pathway; LL-2,6-diaminopimelate from (S)-tetrahydrodipicolinate (succinylase route): step 3/3.</text>
</comment>
<dbReference type="PANTHER" id="PTHR43808:SF31">
    <property type="entry name" value="N-ACETYL-L-CITRULLINE DEACETYLASE"/>
    <property type="match status" value="1"/>
</dbReference>
<reference evidence="17 18" key="1">
    <citation type="submission" date="2015-08" db="EMBL/GenBank/DDBJ databases">
        <title>Genome sequencing and assembly of the deep-sea bacterium Idiomarina zobellii.</title>
        <authorList>
            <person name="Mithoefer S.D."/>
            <person name="Rheaume B.A."/>
            <person name="MacLea K.S."/>
        </authorList>
    </citation>
    <scope>NUCLEOTIDE SEQUENCE [LARGE SCALE GENOMIC DNA]</scope>
    <source>
        <strain evidence="17 18">KMM 231</strain>
    </source>
</reference>
<dbReference type="RefSeq" id="WP_053952328.1">
    <property type="nucleotide sequence ID" value="NZ_FNCB01000001.1"/>
</dbReference>
<evidence type="ECO:0000256" key="7">
    <source>
        <dbReference type="ARBA" id="ARBA00022723"/>
    </source>
</evidence>
<evidence type="ECO:0000256" key="6">
    <source>
        <dbReference type="ARBA" id="ARBA00022605"/>
    </source>
</evidence>
<protein>
    <recommendedName>
        <fullName evidence="5 15">Succinyl-diaminopimelate desuccinylase</fullName>
        <shortName evidence="15">SDAP desuccinylase</shortName>
        <ecNumber evidence="4 15">3.5.1.18</ecNumber>
    </recommendedName>
    <alternativeName>
        <fullName evidence="13 15">N-succinyl-LL-2,6-diaminoheptanedioate amidohydrolase</fullName>
    </alternativeName>
</protein>